<dbReference type="RefSeq" id="XP_014171202.1">
    <property type="nucleotide sequence ID" value="XM_014315727.1"/>
</dbReference>
<dbReference type="FunFam" id="2.130.10.10:FF:000549">
    <property type="entry name" value="Small nucleolar ribonucleoprotein complex subunit"/>
    <property type="match status" value="1"/>
</dbReference>
<evidence type="ECO:0000256" key="8">
    <source>
        <dbReference type="SAM" id="MobiDB-lite"/>
    </source>
</evidence>
<dbReference type="SUPFAM" id="SSF50978">
    <property type="entry name" value="WD40 repeat-like"/>
    <property type="match status" value="1"/>
</dbReference>
<feature type="compositionally biased region" description="Basic and acidic residues" evidence="8">
    <location>
        <begin position="26"/>
        <end position="36"/>
    </location>
</feature>
<evidence type="ECO:0000256" key="3">
    <source>
        <dbReference type="ARBA" id="ARBA00022574"/>
    </source>
</evidence>
<evidence type="ECO:0000256" key="4">
    <source>
        <dbReference type="ARBA" id="ARBA00022737"/>
    </source>
</evidence>
<dbReference type="PROSITE" id="PS50082">
    <property type="entry name" value="WD_REPEATS_2"/>
    <property type="match status" value="1"/>
</dbReference>
<dbReference type="STRING" id="655863.F0XKE7"/>
<dbReference type="InterPro" id="IPR001680">
    <property type="entry name" value="WD40_rpt"/>
</dbReference>
<accession>F0XKE7</accession>
<evidence type="ECO:0000256" key="6">
    <source>
        <dbReference type="ARBA" id="ARBA00025767"/>
    </source>
</evidence>
<feature type="compositionally biased region" description="Low complexity" evidence="8">
    <location>
        <begin position="234"/>
        <end position="246"/>
    </location>
</feature>
<evidence type="ECO:0000313" key="10">
    <source>
        <dbReference type="Proteomes" id="UP000007796"/>
    </source>
</evidence>
<evidence type="ECO:0000313" key="9">
    <source>
        <dbReference type="EMBL" id="EFX01720.1"/>
    </source>
</evidence>
<dbReference type="PANTHER" id="PTHR18359">
    <property type="entry name" value="WD-REPEAT PROTEIN-RELATED"/>
    <property type="match status" value="1"/>
</dbReference>
<dbReference type="FunCoup" id="F0XKE7">
    <property type="interactions" value="942"/>
</dbReference>
<dbReference type="PANTHER" id="PTHR18359:SF0">
    <property type="entry name" value="U3 SMALL NUCLEOLAR RNA-ASSOCIATED PROTEIN 18 HOMOLOG"/>
    <property type="match status" value="1"/>
</dbReference>
<dbReference type="InterPro" id="IPR036322">
    <property type="entry name" value="WD40_repeat_dom_sf"/>
</dbReference>
<keyword evidence="5" id="KW-0539">Nucleus</keyword>
<dbReference type="GO" id="GO:0006364">
    <property type="term" value="P:rRNA processing"/>
    <property type="evidence" value="ECO:0007669"/>
    <property type="project" value="UniProtKB-KW"/>
</dbReference>
<dbReference type="HOGENOM" id="CLU_011055_1_0_1"/>
<feature type="region of interest" description="Disordered" evidence="8">
    <location>
        <begin position="196"/>
        <end position="257"/>
    </location>
</feature>
<evidence type="ECO:0000256" key="5">
    <source>
        <dbReference type="ARBA" id="ARBA00023242"/>
    </source>
</evidence>
<name>F0XKE7_GROCL</name>
<dbReference type="EMBL" id="GL629788">
    <property type="protein sequence ID" value="EFX01720.1"/>
    <property type="molecule type" value="Genomic_DNA"/>
</dbReference>
<evidence type="ECO:0000256" key="2">
    <source>
        <dbReference type="ARBA" id="ARBA00022552"/>
    </source>
</evidence>
<comment type="subcellular location">
    <subcellularLocation>
        <location evidence="1">Nucleus</location>
        <location evidence="1">Nucleolus</location>
    </subcellularLocation>
</comment>
<dbReference type="Gene3D" id="2.130.10.10">
    <property type="entry name" value="YVTN repeat-like/Quinoprotein amine dehydrogenase"/>
    <property type="match status" value="1"/>
</dbReference>
<evidence type="ECO:0000256" key="1">
    <source>
        <dbReference type="ARBA" id="ARBA00004604"/>
    </source>
</evidence>
<feature type="repeat" description="WD" evidence="7">
    <location>
        <begin position="619"/>
        <end position="647"/>
    </location>
</feature>
<dbReference type="GO" id="GO:0034388">
    <property type="term" value="C:Pwp2p-containing subcomplex of 90S preribosome"/>
    <property type="evidence" value="ECO:0007669"/>
    <property type="project" value="TreeGrafter"/>
</dbReference>
<proteinExistence type="inferred from homology"/>
<dbReference type="AlphaFoldDB" id="F0XKE7"/>
<dbReference type="PROSITE" id="PS50294">
    <property type="entry name" value="WD_REPEATS_REGION"/>
    <property type="match status" value="1"/>
</dbReference>
<keyword evidence="2" id="KW-0698">rRNA processing</keyword>
<dbReference type="GeneID" id="25981813"/>
<evidence type="ECO:0000256" key="7">
    <source>
        <dbReference type="PROSITE-ProRule" id="PRU00221"/>
    </source>
</evidence>
<dbReference type="GO" id="GO:0032040">
    <property type="term" value="C:small-subunit processome"/>
    <property type="evidence" value="ECO:0007669"/>
    <property type="project" value="TreeGrafter"/>
</dbReference>
<dbReference type="InParanoid" id="F0XKE7"/>
<dbReference type="SMART" id="SM00320">
    <property type="entry name" value="WD40"/>
    <property type="match status" value="4"/>
</dbReference>
<keyword evidence="4" id="KW-0677">Repeat</keyword>
<comment type="similarity">
    <text evidence="6">Belongs to the WD repeat UTP18 family.</text>
</comment>
<dbReference type="Proteomes" id="UP000007796">
    <property type="component" value="Unassembled WGS sequence"/>
</dbReference>
<dbReference type="InterPro" id="IPR045161">
    <property type="entry name" value="Utp18"/>
</dbReference>
<keyword evidence="3 7" id="KW-0853">WD repeat</keyword>
<feature type="compositionally biased region" description="Basic and acidic residues" evidence="8">
    <location>
        <begin position="1"/>
        <end position="11"/>
    </location>
</feature>
<dbReference type="eggNOG" id="KOG2055">
    <property type="taxonomic scope" value="Eukaryota"/>
</dbReference>
<keyword evidence="9" id="KW-0687">Ribonucleoprotein</keyword>
<protein>
    <submittedName>
        <fullName evidence="9">Small nucleolar ribonucleoprotein complex</fullName>
    </submittedName>
</protein>
<sequence length="647" mass="70727">MAQRQVSKEVDDTMELVSEAESSDWEIDKPQNEPKTPRRGAKVLVVEKDAEEADLERLVLGDKAGFRSLLFQSDEVDNAEDYLKDLSLATVPAEEDDTGLGELDDSNMFFTDEGMVLSAPADGTAFVRLGEGATRDLNAPAWDDSDDERLRVSLAGHTRLRKLRRYEGEDIVSGAEYSERLRQQYLRLNPQPDWAADAEKARMRRESKAAAASEKRRQRRKSRSSGPAGEGRTSGDSDLSDSGSASGDDDKDADGFGTADDALPLDTFFRSAGSLAGASAEQHLRKRRRLQPETLGIQKTRDMATVHVGPVDSLAFHPRFAVLLSASTSSVLHLHQVAPGAQPVPNPLLTSVRVRQLPVRRAAFLGRDGGRVIFAGRRRFFHTWDLGTGHVQRVSHVQGHQLEQRSMERFRPSPATGDADSDEAGFLAVIATDRKGGGMLNILRVQTMQWEAQARLDSRGGIADFQWWRDGTGITILGRDGRVGEWCLATRRFVGLWRDDGSTGGTTLGLGGSGGPDVLGGDRWVAVGSNSGIVNIYDRQTLLDTAAATDGVTTLLPTPAPTRCFEQLTTPVTEVVFTPDGQLLAFASRHKTDALRLAHLPSCTVYRNWPTQQTPLGRITALAFSKDSDMLAVGNDVGKTRLWEIRG</sequence>
<keyword evidence="10" id="KW-1185">Reference proteome</keyword>
<feature type="compositionally biased region" description="Basic and acidic residues" evidence="8">
    <location>
        <begin position="197"/>
        <end position="208"/>
    </location>
</feature>
<reference evidence="9 10" key="1">
    <citation type="journal article" date="2011" name="Proc. Natl. Acad. Sci. U.S.A.">
        <title>Genome and transcriptome analyses of the mountain pine beetle-fungal symbiont Grosmannia clavigera, a lodgepole pine pathogen.</title>
        <authorList>
            <person name="DiGuistini S."/>
            <person name="Wang Y."/>
            <person name="Liao N.Y."/>
            <person name="Taylor G."/>
            <person name="Tanguay P."/>
            <person name="Feau N."/>
            <person name="Henrissat B."/>
            <person name="Chan S.K."/>
            <person name="Hesse-Orce U."/>
            <person name="Alamouti S.M."/>
            <person name="Tsui C.K.M."/>
            <person name="Docking R.T."/>
            <person name="Levasseur A."/>
            <person name="Haridas S."/>
            <person name="Robertson G."/>
            <person name="Birol I."/>
            <person name="Holt R.A."/>
            <person name="Marra M.A."/>
            <person name="Hamelin R.C."/>
            <person name="Hirst M."/>
            <person name="Jones S.J.M."/>
            <person name="Bohlmann J."/>
            <person name="Breuil C."/>
        </authorList>
    </citation>
    <scope>NUCLEOTIDE SEQUENCE [LARGE SCALE GENOMIC DNA]</scope>
    <source>
        <strain evidence="10">kw1407 / UAMH 11150</strain>
    </source>
</reference>
<organism evidence="10">
    <name type="scientific">Grosmannia clavigera (strain kw1407 / UAMH 11150)</name>
    <name type="common">Blue stain fungus</name>
    <name type="synonym">Graphiocladiella clavigera</name>
    <dbReference type="NCBI Taxonomy" id="655863"/>
    <lineage>
        <taxon>Eukaryota</taxon>
        <taxon>Fungi</taxon>
        <taxon>Dikarya</taxon>
        <taxon>Ascomycota</taxon>
        <taxon>Pezizomycotina</taxon>
        <taxon>Sordariomycetes</taxon>
        <taxon>Sordariomycetidae</taxon>
        <taxon>Ophiostomatales</taxon>
        <taxon>Ophiostomataceae</taxon>
        <taxon>Leptographium</taxon>
    </lineage>
</organism>
<gene>
    <name evidence="9" type="ORF">CMQ_8186</name>
</gene>
<dbReference type="OrthoDB" id="1935146at2759"/>
<feature type="region of interest" description="Disordered" evidence="8">
    <location>
        <begin position="1"/>
        <end position="40"/>
    </location>
</feature>
<dbReference type="InterPro" id="IPR015943">
    <property type="entry name" value="WD40/YVTN_repeat-like_dom_sf"/>
</dbReference>